<dbReference type="GO" id="GO:0044550">
    <property type="term" value="P:secondary metabolite biosynthetic process"/>
    <property type="evidence" value="ECO:0007669"/>
    <property type="project" value="TreeGrafter"/>
</dbReference>
<dbReference type="GO" id="GO:0004315">
    <property type="term" value="F:3-oxoacyl-[acyl-carrier-protein] synthase activity"/>
    <property type="evidence" value="ECO:0007669"/>
    <property type="project" value="InterPro"/>
</dbReference>
<evidence type="ECO:0000313" key="6">
    <source>
        <dbReference type="Proteomes" id="UP000017052"/>
    </source>
</evidence>
<organism evidence="5 6">
    <name type="scientific">Propionibacterium acidifaciens F0233</name>
    <dbReference type="NCBI Taxonomy" id="553198"/>
    <lineage>
        <taxon>Bacteria</taxon>
        <taxon>Bacillati</taxon>
        <taxon>Actinomycetota</taxon>
        <taxon>Actinomycetes</taxon>
        <taxon>Propionibacteriales</taxon>
        <taxon>Propionibacteriaceae</taxon>
        <taxon>Propionibacterium</taxon>
    </lineage>
</organism>
<dbReference type="InterPro" id="IPR016039">
    <property type="entry name" value="Thiolase-like"/>
</dbReference>
<evidence type="ECO:0000259" key="4">
    <source>
        <dbReference type="Pfam" id="PF08545"/>
    </source>
</evidence>
<dbReference type="RefSeq" id="WP_021797867.1">
    <property type="nucleotide sequence ID" value="NZ_ACVN02000209.1"/>
</dbReference>
<evidence type="ECO:0000256" key="2">
    <source>
        <dbReference type="ARBA" id="ARBA00023315"/>
    </source>
</evidence>
<dbReference type="PANTHER" id="PTHR34069:SF2">
    <property type="entry name" value="BETA-KETOACYL-[ACYL-CARRIER-PROTEIN] SYNTHASE III"/>
    <property type="match status" value="1"/>
</dbReference>
<keyword evidence="1 5" id="KW-0808">Transferase</keyword>
<dbReference type="GeneID" id="95359403"/>
<dbReference type="SUPFAM" id="SSF53901">
    <property type="entry name" value="Thiolase-like"/>
    <property type="match status" value="1"/>
</dbReference>
<dbReference type="PANTHER" id="PTHR34069">
    <property type="entry name" value="3-OXOACYL-[ACYL-CARRIER-PROTEIN] SYNTHASE 3"/>
    <property type="match status" value="1"/>
</dbReference>
<dbReference type="InterPro" id="IPR013751">
    <property type="entry name" value="ACP_syn_III_N"/>
</dbReference>
<keyword evidence="2 5" id="KW-0012">Acyltransferase</keyword>
<dbReference type="InterPro" id="IPR013747">
    <property type="entry name" value="ACP_syn_III_C"/>
</dbReference>
<name>U2RM65_9ACTN</name>
<dbReference type="EMBL" id="ACVN02000209">
    <property type="protein sequence ID" value="ERK54648.1"/>
    <property type="molecule type" value="Genomic_DNA"/>
</dbReference>
<dbReference type="Pfam" id="PF08541">
    <property type="entry name" value="ACP_syn_III_C"/>
    <property type="match status" value="1"/>
</dbReference>
<dbReference type="AlphaFoldDB" id="U2RM65"/>
<dbReference type="Proteomes" id="UP000017052">
    <property type="component" value="Unassembled WGS sequence"/>
</dbReference>
<dbReference type="Pfam" id="PF08545">
    <property type="entry name" value="ACP_syn_III"/>
    <property type="match status" value="1"/>
</dbReference>
<comment type="caution">
    <text evidence="5">The sequence shown here is derived from an EMBL/GenBank/DDBJ whole genome shotgun (WGS) entry which is preliminary data.</text>
</comment>
<feature type="domain" description="Beta-ketoacyl-[acyl-carrier-protein] synthase III N-terminal" evidence="4">
    <location>
        <begin position="116"/>
        <end position="192"/>
    </location>
</feature>
<protein>
    <submittedName>
        <fullName evidence="5">Beta-ketoacyl-acyl-carrier-protein synthase III</fullName>
        <ecNumber evidence="5">2.3.1.180</ecNumber>
    </submittedName>
</protein>
<dbReference type="CDD" id="cd00830">
    <property type="entry name" value="KAS_III"/>
    <property type="match status" value="1"/>
</dbReference>
<feature type="domain" description="Beta-ketoacyl-[acyl-carrier-protein] synthase III C-terminal" evidence="3">
    <location>
        <begin position="229"/>
        <end position="318"/>
    </location>
</feature>
<evidence type="ECO:0000259" key="3">
    <source>
        <dbReference type="Pfam" id="PF08541"/>
    </source>
</evidence>
<dbReference type="GO" id="GO:0033818">
    <property type="term" value="F:beta-ketoacyl-acyl-carrier-protein synthase III activity"/>
    <property type="evidence" value="ECO:0007669"/>
    <property type="project" value="UniProtKB-EC"/>
</dbReference>
<accession>U2RM65</accession>
<dbReference type="EC" id="2.3.1.180" evidence="5"/>
<evidence type="ECO:0000256" key="1">
    <source>
        <dbReference type="ARBA" id="ARBA00022679"/>
    </source>
</evidence>
<gene>
    <name evidence="5" type="primary">fabH_2</name>
    <name evidence="5" type="ORF">HMPREF0682_2692</name>
</gene>
<sequence>MHQGRWIGKGLELCGFGHYFARRRVENSAVSGISTTPDEVKVLGRTGGVTAHHVADDTEDVGYMAAQAAREACRAAGLDPKDVDLLILSNWTDRWCAPEWAPLIAMQIGADKALAFDICQGCAGFVHGVHTAAMYLSAEDYQHAVVIGSERFSRRVRPGSTGELVVSDAAGAAVLSRNGRDGLIDSVMHTTGTLAHTTTVDPRTGWVRSQRQLNDLAVIAIADAFQEILERNDLGHDEVDWLIPHAATEPFQEGLRQRLAFPPAKILSNFFTRGNTSSASIPSTLSEALETGRAHRGELIASPSLGGGVWSYGCLLYRILPDETTRD</sequence>
<keyword evidence="6" id="KW-1185">Reference proteome</keyword>
<proteinExistence type="predicted"/>
<reference evidence="5" key="1">
    <citation type="submission" date="2013-08" db="EMBL/GenBank/DDBJ databases">
        <authorList>
            <person name="Durkin A.S."/>
            <person name="Haft D.R."/>
            <person name="McCorrison J."/>
            <person name="Torralba M."/>
            <person name="Gillis M."/>
            <person name="Haft D.H."/>
            <person name="Methe B."/>
            <person name="Sutton G."/>
            <person name="Nelson K.E."/>
        </authorList>
    </citation>
    <scope>NUCLEOTIDE SEQUENCE [LARGE SCALE GENOMIC DNA]</scope>
    <source>
        <strain evidence="5">F0233</strain>
    </source>
</reference>
<dbReference type="Gene3D" id="3.40.47.10">
    <property type="match status" value="1"/>
</dbReference>
<evidence type="ECO:0000313" key="5">
    <source>
        <dbReference type="EMBL" id="ERK54648.1"/>
    </source>
</evidence>
<dbReference type="GO" id="GO:0006633">
    <property type="term" value="P:fatty acid biosynthetic process"/>
    <property type="evidence" value="ECO:0007669"/>
    <property type="project" value="InterPro"/>
</dbReference>